<dbReference type="Gene3D" id="2.120.10.80">
    <property type="entry name" value="Kelch-type beta propeller"/>
    <property type="match status" value="2"/>
</dbReference>
<evidence type="ECO:0000313" key="4">
    <source>
        <dbReference type="Proteomes" id="UP000631670"/>
    </source>
</evidence>
<evidence type="ECO:0000256" key="1">
    <source>
        <dbReference type="ARBA" id="ARBA00022441"/>
    </source>
</evidence>
<proteinExistence type="predicted"/>
<dbReference type="InterPro" id="IPR015915">
    <property type="entry name" value="Kelch-typ_b-propeller"/>
</dbReference>
<keyword evidence="4" id="KW-1185">Reference proteome</keyword>
<keyword evidence="1" id="KW-0880">Kelch repeat</keyword>
<name>A0ABR9I4X6_9PSEU</name>
<reference evidence="3 4" key="1">
    <citation type="submission" date="2020-10" db="EMBL/GenBank/DDBJ databases">
        <title>Sequencing the genomes of 1000 actinobacteria strains.</title>
        <authorList>
            <person name="Klenk H.-P."/>
        </authorList>
    </citation>
    <scope>NUCLEOTIDE SEQUENCE [LARGE SCALE GENOMIC DNA]</scope>
    <source>
        <strain evidence="3 4">DSM 44653</strain>
    </source>
</reference>
<evidence type="ECO:0000256" key="2">
    <source>
        <dbReference type="ARBA" id="ARBA00022737"/>
    </source>
</evidence>
<dbReference type="SUPFAM" id="SSF50965">
    <property type="entry name" value="Galactose oxidase, central domain"/>
    <property type="match status" value="1"/>
</dbReference>
<accession>A0ABR9I4X6</accession>
<keyword evidence="2" id="KW-0677">Repeat</keyword>
<evidence type="ECO:0000313" key="3">
    <source>
        <dbReference type="EMBL" id="MBE1498240.1"/>
    </source>
</evidence>
<dbReference type="SMART" id="SM00612">
    <property type="entry name" value="Kelch"/>
    <property type="match status" value="5"/>
</dbReference>
<comment type="caution">
    <text evidence="3">The sequence shown here is derived from an EMBL/GenBank/DDBJ whole genome shotgun (WGS) entry which is preliminary data.</text>
</comment>
<dbReference type="PANTHER" id="PTHR24412">
    <property type="entry name" value="KELCH PROTEIN"/>
    <property type="match status" value="1"/>
</dbReference>
<dbReference type="RefSeq" id="WP_086863267.1">
    <property type="nucleotide sequence ID" value="NZ_JADBEG010000001.1"/>
</dbReference>
<dbReference type="Pfam" id="PF01344">
    <property type="entry name" value="Kelch_1"/>
    <property type="match status" value="3"/>
</dbReference>
<dbReference type="PANTHER" id="PTHR24412:SF272">
    <property type="entry name" value="KELCH-LIKE PROTEIN DIABLO"/>
    <property type="match status" value="1"/>
</dbReference>
<sequence>MNEWKYRPPLLSPRFGHEVAAVGDDLFVLGGTDGDVGYSSVETRHARGEGQWHYVSPMPVSRGSFAAGVAGGIVYAAGGIGSGGAVLDAVDRYDPERDEWGPAPALPVPLAAASAAGLDGRLYVAGGVVGDADPAEHATDAVHVLDPADPRPHWVPVAPMPTPRARFRLVATETHLYAIGGLPSRGQDALASVERYCPESDRWEAVAPMHKRRGAPGAAVAGTRIVVAGGGPAPVGDPTARDRTAEVFDAGTGYWVLLGTLLPHGRSSLVCAAASAHRVLAIGGSANTYGSVVTIPDVLSLKLP</sequence>
<protein>
    <submittedName>
        <fullName evidence="3">N-acetylneuraminic acid mutarotase</fullName>
    </submittedName>
</protein>
<gene>
    <name evidence="3" type="ORF">H4696_005340</name>
</gene>
<dbReference type="InterPro" id="IPR006652">
    <property type="entry name" value="Kelch_1"/>
</dbReference>
<dbReference type="Proteomes" id="UP000631670">
    <property type="component" value="Unassembled WGS sequence"/>
</dbReference>
<organism evidence="3 4">
    <name type="scientific">Amycolatopsis lexingtonensis</name>
    <dbReference type="NCBI Taxonomy" id="218822"/>
    <lineage>
        <taxon>Bacteria</taxon>
        <taxon>Bacillati</taxon>
        <taxon>Actinomycetota</taxon>
        <taxon>Actinomycetes</taxon>
        <taxon>Pseudonocardiales</taxon>
        <taxon>Pseudonocardiaceae</taxon>
        <taxon>Amycolatopsis</taxon>
    </lineage>
</organism>
<dbReference type="EMBL" id="JADBEG010000001">
    <property type="protein sequence ID" value="MBE1498240.1"/>
    <property type="molecule type" value="Genomic_DNA"/>
</dbReference>
<dbReference type="InterPro" id="IPR011043">
    <property type="entry name" value="Gal_Oxase/kelch_b-propeller"/>
</dbReference>